<evidence type="ECO:0000259" key="12">
    <source>
        <dbReference type="Pfam" id="PF07715"/>
    </source>
</evidence>
<comment type="similarity">
    <text evidence="11">Belongs to the TonB-dependent receptor family.</text>
</comment>
<feature type="domain" description="TonB-dependent receptor plug" evidence="12">
    <location>
        <begin position="11"/>
        <end position="57"/>
    </location>
</feature>
<evidence type="ECO:0000256" key="8">
    <source>
        <dbReference type="ARBA" id="ARBA00023077"/>
    </source>
</evidence>
<dbReference type="EMBL" id="RAWI01001307">
    <property type="protein sequence ID" value="RKH76819.1"/>
    <property type="molecule type" value="Genomic_DNA"/>
</dbReference>
<evidence type="ECO:0000256" key="10">
    <source>
        <dbReference type="ARBA" id="ARBA00023237"/>
    </source>
</evidence>
<keyword evidence="4" id="KW-0410">Iron transport</keyword>
<evidence type="ECO:0000256" key="1">
    <source>
        <dbReference type="ARBA" id="ARBA00004571"/>
    </source>
</evidence>
<evidence type="ECO:0000256" key="11">
    <source>
        <dbReference type="PROSITE-ProRule" id="PRU01360"/>
    </source>
</evidence>
<name>A0ABX9Q4D0_9BACT</name>
<evidence type="ECO:0000256" key="6">
    <source>
        <dbReference type="ARBA" id="ARBA00023004"/>
    </source>
</evidence>
<evidence type="ECO:0000313" key="14">
    <source>
        <dbReference type="Proteomes" id="UP000278907"/>
    </source>
</evidence>
<proteinExistence type="inferred from homology"/>
<dbReference type="Pfam" id="PF07715">
    <property type="entry name" value="Plug"/>
    <property type="match status" value="1"/>
</dbReference>
<keyword evidence="10 11" id="KW-0998">Cell outer membrane</keyword>
<sequence length="135" mass="14558">GQQDPVPGFEAGIGIYLDDVYLNRPQAAVLDIYDVERIEVLRGPQGTLYGRNTIGGAIKYVTKKLPDDFAASVRGAYGSYNQADGIVSLSAPIGDMVRIGVSGARLTRDGFGKNLFLGIDNYNKNIWAGRGTVEF</sequence>
<evidence type="ECO:0000256" key="3">
    <source>
        <dbReference type="ARBA" id="ARBA00022452"/>
    </source>
</evidence>
<dbReference type="RefSeq" id="WP_158626260.1">
    <property type="nucleotide sequence ID" value="NZ_RAWI01001307.1"/>
</dbReference>
<keyword evidence="14" id="KW-1185">Reference proteome</keyword>
<dbReference type="SUPFAM" id="SSF56935">
    <property type="entry name" value="Porins"/>
    <property type="match status" value="1"/>
</dbReference>
<evidence type="ECO:0000313" key="13">
    <source>
        <dbReference type="EMBL" id="RKH76819.1"/>
    </source>
</evidence>
<dbReference type="InterPro" id="IPR012910">
    <property type="entry name" value="Plug_dom"/>
</dbReference>
<comment type="subcellular location">
    <subcellularLocation>
        <location evidence="1 11">Cell outer membrane</location>
        <topology evidence="1 11">Multi-pass membrane protein</topology>
    </subcellularLocation>
</comment>
<comment type="caution">
    <text evidence="13">The sequence shown here is derived from an EMBL/GenBank/DDBJ whole genome shotgun (WGS) entry which is preliminary data.</text>
</comment>
<feature type="non-terminal residue" evidence="13">
    <location>
        <position position="135"/>
    </location>
</feature>
<keyword evidence="5 11" id="KW-0812">Transmembrane</keyword>
<evidence type="ECO:0000256" key="5">
    <source>
        <dbReference type="ARBA" id="ARBA00022692"/>
    </source>
</evidence>
<dbReference type="PROSITE" id="PS52016">
    <property type="entry name" value="TONB_DEPENDENT_REC_3"/>
    <property type="match status" value="1"/>
</dbReference>
<evidence type="ECO:0000256" key="4">
    <source>
        <dbReference type="ARBA" id="ARBA00022496"/>
    </source>
</evidence>
<dbReference type="InterPro" id="IPR036942">
    <property type="entry name" value="Beta-barrel_TonB_sf"/>
</dbReference>
<dbReference type="InterPro" id="IPR039426">
    <property type="entry name" value="TonB-dep_rcpt-like"/>
</dbReference>
<protein>
    <submittedName>
        <fullName evidence="13">TonB-dependent receptor</fullName>
    </submittedName>
</protein>
<keyword evidence="13" id="KW-0675">Receptor</keyword>
<dbReference type="Proteomes" id="UP000278907">
    <property type="component" value="Unassembled WGS sequence"/>
</dbReference>
<dbReference type="PANTHER" id="PTHR32552">
    <property type="entry name" value="FERRICHROME IRON RECEPTOR-RELATED"/>
    <property type="match status" value="1"/>
</dbReference>
<gene>
    <name evidence="13" type="ORF">D7Y13_44225</name>
</gene>
<accession>A0ABX9Q4D0</accession>
<dbReference type="Gene3D" id="2.40.170.20">
    <property type="entry name" value="TonB-dependent receptor, beta-barrel domain"/>
    <property type="match status" value="1"/>
</dbReference>
<keyword evidence="7" id="KW-0406">Ion transport</keyword>
<evidence type="ECO:0000256" key="9">
    <source>
        <dbReference type="ARBA" id="ARBA00023136"/>
    </source>
</evidence>
<evidence type="ECO:0000256" key="7">
    <source>
        <dbReference type="ARBA" id="ARBA00023065"/>
    </source>
</evidence>
<keyword evidence="6" id="KW-0408">Iron</keyword>
<organism evidence="13 14">
    <name type="scientific">Corallococcus praedator</name>
    <dbReference type="NCBI Taxonomy" id="2316724"/>
    <lineage>
        <taxon>Bacteria</taxon>
        <taxon>Pseudomonadati</taxon>
        <taxon>Myxococcota</taxon>
        <taxon>Myxococcia</taxon>
        <taxon>Myxococcales</taxon>
        <taxon>Cystobacterineae</taxon>
        <taxon>Myxococcaceae</taxon>
        <taxon>Corallococcus</taxon>
    </lineage>
</organism>
<dbReference type="PANTHER" id="PTHR32552:SF81">
    <property type="entry name" value="TONB-DEPENDENT OUTER MEMBRANE RECEPTOR"/>
    <property type="match status" value="1"/>
</dbReference>
<keyword evidence="2 11" id="KW-0813">Transport</keyword>
<evidence type="ECO:0000256" key="2">
    <source>
        <dbReference type="ARBA" id="ARBA00022448"/>
    </source>
</evidence>
<keyword evidence="8" id="KW-0798">TonB box</keyword>
<feature type="non-terminal residue" evidence="13">
    <location>
        <position position="1"/>
    </location>
</feature>
<keyword evidence="3 11" id="KW-1134">Transmembrane beta strand</keyword>
<reference evidence="13 14" key="1">
    <citation type="submission" date="2018-09" db="EMBL/GenBank/DDBJ databases">
        <authorList>
            <person name="Livingstone P.G."/>
            <person name="Whitworth D.E."/>
        </authorList>
    </citation>
    <scope>NUCLEOTIDE SEQUENCE [LARGE SCALE GENOMIC DNA]</scope>
    <source>
        <strain evidence="13 14">CA031B</strain>
    </source>
</reference>
<keyword evidence="9 11" id="KW-0472">Membrane</keyword>